<evidence type="ECO:0000313" key="3">
    <source>
        <dbReference type="Proteomes" id="UP000823388"/>
    </source>
</evidence>
<dbReference type="AlphaFoldDB" id="A0A8T0QKJ3"/>
<comment type="caution">
    <text evidence="2">The sequence shown here is derived from an EMBL/GenBank/DDBJ whole genome shotgun (WGS) entry which is preliminary data.</text>
</comment>
<feature type="signal peptide" evidence="1">
    <location>
        <begin position="1"/>
        <end position="22"/>
    </location>
</feature>
<protein>
    <submittedName>
        <fullName evidence="2">Uncharacterized protein</fullName>
    </submittedName>
</protein>
<evidence type="ECO:0000256" key="1">
    <source>
        <dbReference type="SAM" id="SignalP"/>
    </source>
</evidence>
<accession>A0A8T0QKJ3</accession>
<keyword evidence="1" id="KW-0732">Signal</keyword>
<gene>
    <name evidence="2" type="ORF">PVAP13_7KG100163</name>
</gene>
<proteinExistence type="predicted"/>
<evidence type="ECO:0000313" key="2">
    <source>
        <dbReference type="EMBL" id="KAG2570824.1"/>
    </source>
</evidence>
<reference evidence="2" key="1">
    <citation type="submission" date="2020-05" db="EMBL/GenBank/DDBJ databases">
        <title>WGS assembly of Panicum virgatum.</title>
        <authorList>
            <person name="Lovell J.T."/>
            <person name="Jenkins J."/>
            <person name="Shu S."/>
            <person name="Juenger T.E."/>
            <person name="Schmutz J."/>
        </authorList>
    </citation>
    <scope>NUCLEOTIDE SEQUENCE</scope>
    <source>
        <strain evidence="2">AP13</strain>
    </source>
</reference>
<keyword evidence="3" id="KW-1185">Reference proteome</keyword>
<sequence length="85" mass="8055">MGSNFFFAGSFFFGGCIVLEDCARDLFGACFAAGGCSGGAWGGVGGCSGGAWGGDGGCSGGAWGLPSSSLAPPELNGCGGDGERA</sequence>
<name>A0A8T0QKJ3_PANVG</name>
<organism evidence="2 3">
    <name type="scientific">Panicum virgatum</name>
    <name type="common">Blackwell switchgrass</name>
    <dbReference type="NCBI Taxonomy" id="38727"/>
    <lineage>
        <taxon>Eukaryota</taxon>
        <taxon>Viridiplantae</taxon>
        <taxon>Streptophyta</taxon>
        <taxon>Embryophyta</taxon>
        <taxon>Tracheophyta</taxon>
        <taxon>Spermatophyta</taxon>
        <taxon>Magnoliopsida</taxon>
        <taxon>Liliopsida</taxon>
        <taxon>Poales</taxon>
        <taxon>Poaceae</taxon>
        <taxon>PACMAD clade</taxon>
        <taxon>Panicoideae</taxon>
        <taxon>Panicodae</taxon>
        <taxon>Paniceae</taxon>
        <taxon>Panicinae</taxon>
        <taxon>Panicum</taxon>
        <taxon>Panicum sect. Hiantes</taxon>
    </lineage>
</organism>
<feature type="chain" id="PRO_5035787727" evidence="1">
    <location>
        <begin position="23"/>
        <end position="85"/>
    </location>
</feature>
<dbReference type="EMBL" id="CM029049">
    <property type="protein sequence ID" value="KAG2570824.1"/>
    <property type="molecule type" value="Genomic_DNA"/>
</dbReference>
<dbReference type="Proteomes" id="UP000823388">
    <property type="component" value="Chromosome 7K"/>
</dbReference>